<dbReference type="Proteomes" id="UP000193144">
    <property type="component" value="Unassembled WGS sequence"/>
</dbReference>
<feature type="compositionally biased region" description="Acidic residues" evidence="8">
    <location>
        <begin position="263"/>
        <end position="281"/>
    </location>
</feature>
<comment type="caution">
    <text evidence="12">The sequence shown here is derived from an EMBL/GenBank/DDBJ whole genome shotgun (WGS) entry which is preliminary data.</text>
</comment>
<evidence type="ECO:0000256" key="8">
    <source>
        <dbReference type="SAM" id="MobiDB-lite"/>
    </source>
</evidence>
<dbReference type="STRING" id="1231657.A0A1Y1Z524"/>
<gene>
    <name evidence="12" type="ORF">BCR34DRAFT_491059</name>
</gene>
<dbReference type="InterPro" id="IPR027469">
    <property type="entry name" value="Cation_efflux_TMD_sf"/>
</dbReference>
<evidence type="ECO:0000259" key="11">
    <source>
        <dbReference type="Pfam" id="PF16916"/>
    </source>
</evidence>
<feature type="transmembrane region" description="Helical" evidence="9">
    <location>
        <begin position="335"/>
        <end position="358"/>
    </location>
</feature>
<keyword evidence="4 9" id="KW-0812">Transmembrane</keyword>
<dbReference type="GO" id="GO:0016020">
    <property type="term" value="C:membrane"/>
    <property type="evidence" value="ECO:0007669"/>
    <property type="project" value="UniProtKB-SubCell"/>
</dbReference>
<evidence type="ECO:0000313" key="12">
    <source>
        <dbReference type="EMBL" id="ORY05077.1"/>
    </source>
</evidence>
<comment type="subcellular location">
    <subcellularLocation>
        <location evidence="1">Membrane</location>
        <topology evidence="1">Multi-pass membrane protein</topology>
    </subcellularLocation>
</comment>
<protein>
    <submittedName>
        <fullName evidence="12">Cation efflux protein</fullName>
    </submittedName>
</protein>
<keyword evidence="13" id="KW-1185">Reference proteome</keyword>
<keyword evidence="7 9" id="KW-0472">Membrane</keyword>
<dbReference type="NCBIfam" id="TIGR01297">
    <property type="entry name" value="CDF"/>
    <property type="match status" value="2"/>
</dbReference>
<feature type="compositionally biased region" description="Basic and acidic residues" evidence="8">
    <location>
        <begin position="305"/>
        <end position="319"/>
    </location>
</feature>
<proteinExistence type="inferred from homology"/>
<name>A0A1Y1Z524_9PLEO</name>
<dbReference type="Pfam" id="PF16916">
    <property type="entry name" value="ZT_dimer"/>
    <property type="match status" value="1"/>
</dbReference>
<dbReference type="OrthoDB" id="9944568at2759"/>
<comment type="similarity">
    <text evidence="2">Belongs to the cation diffusion facilitator (CDF) transporter (TC 2.A.4) family. SLC30A subfamily.</text>
</comment>
<organism evidence="12 13">
    <name type="scientific">Clohesyomyces aquaticus</name>
    <dbReference type="NCBI Taxonomy" id="1231657"/>
    <lineage>
        <taxon>Eukaryota</taxon>
        <taxon>Fungi</taxon>
        <taxon>Dikarya</taxon>
        <taxon>Ascomycota</taxon>
        <taxon>Pezizomycotina</taxon>
        <taxon>Dothideomycetes</taxon>
        <taxon>Pleosporomycetidae</taxon>
        <taxon>Pleosporales</taxon>
        <taxon>Lindgomycetaceae</taxon>
        <taxon>Clohesyomyces</taxon>
    </lineage>
</organism>
<evidence type="ECO:0000256" key="7">
    <source>
        <dbReference type="ARBA" id="ARBA00023136"/>
    </source>
</evidence>
<dbReference type="EMBL" id="MCFA01000129">
    <property type="protein sequence ID" value="ORY05077.1"/>
    <property type="molecule type" value="Genomic_DNA"/>
</dbReference>
<keyword evidence="5" id="KW-0862">Zinc</keyword>
<feature type="region of interest" description="Disordered" evidence="8">
    <location>
        <begin position="187"/>
        <end position="240"/>
    </location>
</feature>
<evidence type="ECO:0000256" key="2">
    <source>
        <dbReference type="ARBA" id="ARBA00008873"/>
    </source>
</evidence>
<feature type="transmembrane region" description="Helical" evidence="9">
    <location>
        <begin position="112"/>
        <end position="132"/>
    </location>
</feature>
<evidence type="ECO:0000313" key="13">
    <source>
        <dbReference type="Proteomes" id="UP000193144"/>
    </source>
</evidence>
<feature type="compositionally biased region" description="Basic residues" evidence="8">
    <location>
        <begin position="220"/>
        <end position="234"/>
    </location>
</feature>
<dbReference type="InterPro" id="IPR036837">
    <property type="entry name" value="Cation_efflux_CTD_sf"/>
</dbReference>
<feature type="compositionally biased region" description="Low complexity" evidence="8">
    <location>
        <begin position="507"/>
        <end position="520"/>
    </location>
</feature>
<feature type="transmembrane region" description="Helical" evidence="9">
    <location>
        <begin position="80"/>
        <end position="100"/>
    </location>
</feature>
<feature type="domain" description="Cation efflux protein transmembrane" evidence="10">
    <location>
        <begin position="324"/>
        <end position="395"/>
    </location>
</feature>
<evidence type="ECO:0000256" key="6">
    <source>
        <dbReference type="ARBA" id="ARBA00022989"/>
    </source>
</evidence>
<feature type="region of interest" description="Disordered" evidence="8">
    <location>
        <begin position="260"/>
        <end position="325"/>
    </location>
</feature>
<feature type="region of interest" description="Disordered" evidence="8">
    <location>
        <begin position="490"/>
        <end position="520"/>
    </location>
</feature>
<dbReference type="Pfam" id="PF01545">
    <property type="entry name" value="Cation_efflux"/>
    <property type="match status" value="2"/>
</dbReference>
<dbReference type="AlphaFoldDB" id="A0A1Y1Z524"/>
<feature type="domain" description="Cation efflux protein transmembrane" evidence="10">
    <location>
        <begin position="10"/>
        <end position="143"/>
    </location>
</feature>
<dbReference type="InterPro" id="IPR058533">
    <property type="entry name" value="Cation_efflux_TM"/>
</dbReference>
<keyword evidence="6 9" id="KW-1133">Transmembrane helix</keyword>
<dbReference type="Gene3D" id="1.20.1510.10">
    <property type="entry name" value="Cation efflux protein transmembrane domain"/>
    <property type="match status" value="2"/>
</dbReference>
<dbReference type="GO" id="GO:0005385">
    <property type="term" value="F:zinc ion transmembrane transporter activity"/>
    <property type="evidence" value="ECO:0007669"/>
    <property type="project" value="TreeGrafter"/>
</dbReference>
<dbReference type="InterPro" id="IPR002524">
    <property type="entry name" value="Cation_efflux"/>
</dbReference>
<keyword evidence="3" id="KW-0813">Transport</keyword>
<dbReference type="PANTHER" id="PTHR45820">
    <property type="entry name" value="FI23527P1"/>
    <property type="match status" value="1"/>
</dbReference>
<sequence length="557" mass="59586">MGLNKSNRILILLAIDSAFFLLELVVGYAVHSLALVADSFHMLNDVISLLVGLWAVKIANSKTNSKMYTYGWQRAETLGALVNGVFLVALCLSIFLEAIQRFVEPQEVSNPKLVLIVGCFGLASNIIGLFLFHDHGHSHGGHSHGHGDGVSAAEEGHAHGVDAVDHAVADQNGNVADVLPQSRIAGIGIGNGQSSTTPKPKDITWDVSSPVGERTPRKSASGKRIARKHNRSRSRGYSSLDEIYVHPSSFRNGIIEASRMEQSETDSDNDNVAAEEEDEPTEGSPLLSKGRTSDYQSTSAKKTGCHNDHKHNQPKDQKRGGGHGHGHGDLNMRGVFLHVMGDALGNIGVIATALFIWLTDYWWRFYSDPLVSLIITVIILLSAIPLCKAASRILLQAVPAGLSIDDIKDDITDLDGIISCHHLHVWQLSDTKLIASLHVQVDFDFKGEGSARYMELAREVRKCLHEYGIHSSTIQPEFCLDANHDHSGGGSADEDSCDEEHAGSPLGGNSKSGSVKSAGGANAGEACLLECGDDCGDGTQCCTKAAQGCSGAPVNGK</sequence>
<dbReference type="SUPFAM" id="SSF161111">
    <property type="entry name" value="Cation efflux protein transmembrane domain-like"/>
    <property type="match status" value="1"/>
</dbReference>
<evidence type="ECO:0000256" key="1">
    <source>
        <dbReference type="ARBA" id="ARBA00004141"/>
    </source>
</evidence>
<reference evidence="12 13" key="1">
    <citation type="submission" date="2016-07" db="EMBL/GenBank/DDBJ databases">
        <title>Pervasive Adenine N6-methylation of Active Genes in Fungi.</title>
        <authorList>
            <consortium name="DOE Joint Genome Institute"/>
            <person name="Mondo S.J."/>
            <person name="Dannebaum R.O."/>
            <person name="Kuo R.C."/>
            <person name="Labutti K."/>
            <person name="Haridas S."/>
            <person name="Kuo A."/>
            <person name="Salamov A."/>
            <person name="Ahrendt S.R."/>
            <person name="Lipzen A."/>
            <person name="Sullivan W."/>
            <person name="Andreopoulos W.B."/>
            <person name="Clum A."/>
            <person name="Lindquist E."/>
            <person name="Daum C."/>
            <person name="Ramamoorthy G.K."/>
            <person name="Gryganskyi A."/>
            <person name="Culley D."/>
            <person name="Magnuson J.K."/>
            <person name="James T.Y."/>
            <person name="O'Malley M.A."/>
            <person name="Stajich J.E."/>
            <person name="Spatafora J.W."/>
            <person name="Visel A."/>
            <person name="Grigoriev I.V."/>
        </authorList>
    </citation>
    <scope>NUCLEOTIDE SEQUENCE [LARGE SCALE GENOMIC DNA]</scope>
    <source>
        <strain evidence="12 13">CBS 115471</strain>
    </source>
</reference>
<evidence type="ECO:0000256" key="5">
    <source>
        <dbReference type="ARBA" id="ARBA00022833"/>
    </source>
</evidence>
<dbReference type="GO" id="GO:0006882">
    <property type="term" value="P:intracellular zinc ion homeostasis"/>
    <property type="evidence" value="ECO:0007669"/>
    <property type="project" value="TreeGrafter"/>
</dbReference>
<dbReference type="InterPro" id="IPR027470">
    <property type="entry name" value="Cation_efflux_CTD"/>
</dbReference>
<dbReference type="SUPFAM" id="SSF160240">
    <property type="entry name" value="Cation efflux protein cytoplasmic domain-like"/>
    <property type="match status" value="1"/>
</dbReference>
<dbReference type="FunFam" id="1.20.1510.10:FF:000021">
    <property type="entry name" value="Solute carrier family 30 (Zinc transporter), member 1"/>
    <property type="match status" value="1"/>
</dbReference>
<feature type="transmembrane region" description="Helical" evidence="9">
    <location>
        <begin position="370"/>
        <end position="387"/>
    </location>
</feature>
<feature type="transmembrane region" description="Helical" evidence="9">
    <location>
        <begin position="9"/>
        <end position="30"/>
    </location>
</feature>
<evidence type="ECO:0000259" key="10">
    <source>
        <dbReference type="Pfam" id="PF01545"/>
    </source>
</evidence>
<dbReference type="FunFam" id="1.20.1510.10:FF:000026">
    <property type="entry name" value="Zinc/cadmium resistance protein-like protein"/>
    <property type="match status" value="1"/>
</dbReference>
<evidence type="ECO:0000256" key="4">
    <source>
        <dbReference type="ARBA" id="ARBA00022692"/>
    </source>
</evidence>
<evidence type="ECO:0000256" key="3">
    <source>
        <dbReference type="ARBA" id="ARBA00022448"/>
    </source>
</evidence>
<evidence type="ECO:0000256" key="9">
    <source>
        <dbReference type="SAM" id="Phobius"/>
    </source>
</evidence>
<feature type="transmembrane region" description="Helical" evidence="9">
    <location>
        <begin position="42"/>
        <end position="59"/>
    </location>
</feature>
<accession>A0A1Y1Z524</accession>
<feature type="domain" description="Cation efflux protein cytoplasmic" evidence="11">
    <location>
        <begin position="401"/>
        <end position="477"/>
    </location>
</feature>
<dbReference type="PANTHER" id="PTHR45820:SF4">
    <property type="entry name" value="ZINC TRANSPORTER 63C, ISOFORM F"/>
    <property type="match status" value="1"/>
</dbReference>